<dbReference type="HAMAP" id="MF_02071">
    <property type="entry name" value="RlpA"/>
    <property type="match status" value="1"/>
</dbReference>
<accession>A0ABW1ZFJ2</accession>
<dbReference type="Proteomes" id="UP001596317">
    <property type="component" value="Unassembled WGS sequence"/>
</dbReference>
<comment type="similarity">
    <text evidence="1">Belongs to the RlpA family.</text>
</comment>
<dbReference type="CDD" id="cd00118">
    <property type="entry name" value="LysM"/>
    <property type="match status" value="1"/>
</dbReference>
<protein>
    <recommendedName>
        <fullName evidence="1">Probable endolytic peptidoglycan transglycosylase RlpA</fullName>
        <ecNumber evidence="1">4.2.2.-</ecNumber>
    </recommendedName>
</protein>
<dbReference type="SMART" id="SM00257">
    <property type="entry name" value="LysM"/>
    <property type="match status" value="1"/>
</dbReference>
<keyword evidence="1" id="KW-0732">Signal</keyword>
<dbReference type="Gene3D" id="2.40.40.10">
    <property type="entry name" value="RlpA-like domain"/>
    <property type="match status" value="1"/>
</dbReference>
<dbReference type="InterPro" id="IPR036908">
    <property type="entry name" value="RlpA-like_sf"/>
</dbReference>
<dbReference type="SUPFAM" id="SSF54106">
    <property type="entry name" value="LysM domain"/>
    <property type="match status" value="1"/>
</dbReference>
<dbReference type="EC" id="4.2.2.-" evidence="1"/>
<dbReference type="PANTHER" id="PTHR34183:SF8">
    <property type="entry name" value="ENDOLYTIC PEPTIDOGLYCAN TRANSGLYCOSYLASE RLPA-RELATED"/>
    <property type="match status" value="1"/>
</dbReference>
<dbReference type="PROSITE" id="PS51782">
    <property type="entry name" value="LYSM"/>
    <property type="match status" value="1"/>
</dbReference>
<feature type="domain" description="LysM" evidence="2">
    <location>
        <begin position="18"/>
        <end position="62"/>
    </location>
</feature>
<dbReference type="InterPro" id="IPR034718">
    <property type="entry name" value="RlpA"/>
</dbReference>
<evidence type="ECO:0000259" key="2">
    <source>
        <dbReference type="PROSITE" id="PS51782"/>
    </source>
</evidence>
<dbReference type="EMBL" id="JBHSWB010000001">
    <property type="protein sequence ID" value="MFC6659649.1"/>
    <property type="molecule type" value="Genomic_DNA"/>
</dbReference>
<sequence length="176" mass="17954" precursor="true">MRAALLLACALLGAAGATPYRVQPGDTWWSLARRSGVSVAALQALNGGGGLLRAGATVQLPASGGGAVAAIPARPATVRAMSAPAPSVFQRGQAVYYGGRRDSRTVMTAAHLTLPFGTWVRVTHARTGRSVDVLINDRGPFGNGARIIDLSNEAAAALGMLSEGVAPVTLTVLSRP</sequence>
<keyword evidence="4" id="KW-1185">Reference proteome</keyword>
<comment type="function">
    <text evidence="1">Lytic transglycosylase with a strong preference for naked glycan strands that lack stem peptides.</text>
</comment>
<evidence type="ECO:0000313" key="3">
    <source>
        <dbReference type="EMBL" id="MFC6659649.1"/>
    </source>
</evidence>
<keyword evidence="1" id="KW-0961">Cell wall biogenesis/degradation</keyword>
<reference evidence="4" key="1">
    <citation type="journal article" date="2019" name="Int. J. Syst. Evol. Microbiol.">
        <title>The Global Catalogue of Microorganisms (GCM) 10K type strain sequencing project: providing services to taxonomists for standard genome sequencing and annotation.</title>
        <authorList>
            <consortium name="The Broad Institute Genomics Platform"/>
            <consortium name="The Broad Institute Genome Sequencing Center for Infectious Disease"/>
            <person name="Wu L."/>
            <person name="Ma J."/>
        </authorList>
    </citation>
    <scope>NUCLEOTIDE SEQUENCE [LARGE SCALE GENOMIC DNA]</scope>
    <source>
        <strain evidence="4">CCUG 63830</strain>
    </source>
</reference>
<dbReference type="CDD" id="cd22268">
    <property type="entry name" value="DPBB_RlpA-like"/>
    <property type="match status" value="1"/>
</dbReference>
<evidence type="ECO:0000313" key="4">
    <source>
        <dbReference type="Proteomes" id="UP001596317"/>
    </source>
</evidence>
<dbReference type="Pfam" id="PF01476">
    <property type="entry name" value="LysM"/>
    <property type="match status" value="1"/>
</dbReference>
<organism evidence="3 4">
    <name type="scientific">Deinococcus multiflagellatus</name>
    <dbReference type="NCBI Taxonomy" id="1656887"/>
    <lineage>
        <taxon>Bacteria</taxon>
        <taxon>Thermotogati</taxon>
        <taxon>Deinococcota</taxon>
        <taxon>Deinococci</taxon>
        <taxon>Deinococcales</taxon>
        <taxon>Deinococcaceae</taxon>
        <taxon>Deinococcus</taxon>
    </lineage>
</organism>
<dbReference type="InterPro" id="IPR009009">
    <property type="entry name" value="RlpA-like_DPBB"/>
</dbReference>
<keyword evidence="1" id="KW-0456">Lyase</keyword>
<dbReference type="InterPro" id="IPR018392">
    <property type="entry name" value="LysM"/>
</dbReference>
<dbReference type="InterPro" id="IPR036779">
    <property type="entry name" value="LysM_dom_sf"/>
</dbReference>
<proteinExistence type="inferred from homology"/>
<dbReference type="Pfam" id="PF03330">
    <property type="entry name" value="DPBB_1"/>
    <property type="match status" value="1"/>
</dbReference>
<name>A0ABW1ZFJ2_9DEIO</name>
<dbReference type="SUPFAM" id="SSF50685">
    <property type="entry name" value="Barwin-like endoglucanases"/>
    <property type="match status" value="1"/>
</dbReference>
<gene>
    <name evidence="1" type="primary">rlpA</name>
    <name evidence="3" type="ORF">ACFP90_04180</name>
</gene>
<comment type="caution">
    <text evidence="3">The sequence shown here is derived from an EMBL/GenBank/DDBJ whole genome shotgun (WGS) entry which is preliminary data.</text>
</comment>
<evidence type="ECO:0000256" key="1">
    <source>
        <dbReference type="HAMAP-Rule" id="MF_02071"/>
    </source>
</evidence>
<feature type="signal peptide" evidence="1">
    <location>
        <begin position="1"/>
        <end position="17"/>
    </location>
</feature>
<dbReference type="RefSeq" id="WP_224603927.1">
    <property type="nucleotide sequence ID" value="NZ_JAIQXV010000001.1"/>
</dbReference>
<dbReference type="Gene3D" id="3.10.350.10">
    <property type="entry name" value="LysM domain"/>
    <property type="match status" value="1"/>
</dbReference>
<feature type="chain" id="PRO_5044929941" description="Probable endolytic peptidoglycan transglycosylase RlpA" evidence="1">
    <location>
        <begin position="18"/>
        <end position="176"/>
    </location>
</feature>
<dbReference type="PANTHER" id="PTHR34183">
    <property type="entry name" value="ENDOLYTIC PEPTIDOGLYCAN TRANSGLYCOSYLASE RLPA"/>
    <property type="match status" value="1"/>
</dbReference>